<dbReference type="EMBL" id="MGDD01000121">
    <property type="protein sequence ID" value="OGL46602.1"/>
    <property type="molecule type" value="Genomic_DNA"/>
</dbReference>
<accession>A0A1F7RYJ4</accession>
<dbReference type="AlphaFoldDB" id="A0A1F7RYJ4"/>
<protein>
    <submittedName>
        <fullName evidence="1">Uncharacterized protein</fullName>
    </submittedName>
</protein>
<dbReference type="Proteomes" id="UP000179266">
    <property type="component" value="Unassembled WGS sequence"/>
</dbReference>
<sequence>MRIIAYITQWEVILRILKHLNLWPPPKRETKKQRAPPKKSPHISELSYTCEFDFDISESD</sequence>
<proteinExistence type="predicted"/>
<reference evidence="1 2" key="1">
    <citation type="journal article" date="2016" name="Nat. Commun.">
        <title>Thousands of microbial genomes shed light on interconnected biogeochemical processes in an aquifer system.</title>
        <authorList>
            <person name="Anantharaman K."/>
            <person name="Brown C.T."/>
            <person name="Hug L.A."/>
            <person name="Sharon I."/>
            <person name="Castelle C.J."/>
            <person name="Probst A.J."/>
            <person name="Thomas B.C."/>
            <person name="Singh A."/>
            <person name="Wilkins M.J."/>
            <person name="Karaoz U."/>
            <person name="Brodie E.L."/>
            <person name="Williams K.H."/>
            <person name="Hubbard S.S."/>
            <person name="Banfield J.F."/>
        </authorList>
    </citation>
    <scope>NUCLEOTIDE SEQUENCE [LARGE SCALE GENOMIC DNA]</scope>
</reference>
<name>A0A1F7RYJ4_9BACT</name>
<comment type="caution">
    <text evidence="1">The sequence shown here is derived from an EMBL/GenBank/DDBJ whole genome shotgun (WGS) entry which is preliminary data.</text>
</comment>
<evidence type="ECO:0000313" key="2">
    <source>
        <dbReference type="Proteomes" id="UP000179266"/>
    </source>
</evidence>
<gene>
    <name evidence="1" type="ORF">A2161_18275</name>
</gene>
<evidence type="ECO:0000313" key="1">
    <source>
        <dbReference type="EMBL" id="OGL46602.1"/>
    </source>
</evidence>
<organism evidence="1 2">
    <name type="scientific">Candidatus Schekmanbacteria bacterium RBG_13_48_7</name>
    <dbReference type="NCBI Taxonomy" id="1817878"/>
    <lineage>
        <taxon>Bacteria</taxon>
        <taxon>Candidatus Schekmaniibacteriota</taxon>
    </lineage>
</organism>